<proteinExistence type="predicted"/>
<reference evidence="2" key="1">
    <citation type="submission" date="2023-11" db="EMBL/GenBank/DDBJ databases">
        <title>Genome assemblies of two species of porcelain crab, Petrolisthes cinctipes and Petrolisthes manimaculis (Anomura: Porcellanidae).</title>
        <authorList>
            <person name="Angst P."/>
        </authorList>
    </citation>
    <scope>NUCLEOTIDE SEQUENCE</scope>
    <source>
        <strain evidence="2">PB745_02</strain>
        <tissue evidence="2">Gill</tissue>
    </source>
</reference>
<evidence type="ECO:0000313" key="3">
    <source>
        <dbReference type="Proteomes" id="UP001292094"/>
    </source>
</evidence>
<comment type="caution">
    <text evidence="2">The sequence shown here is derived from an EMBL/GenBank/DDBJ whole genome shotgun (WGS) entry which is preliminary data.</text>
</comment>
<name>A0AAE1NFK2_9EUCA</name>
<dbReference type="EMBL" id="JAWZYT010006437">
    <property type="protein sequence ID" value="KAK4288172.1"/>
    <property type="molecule type" value="Genomic_DNA"/>
</dbReference>
<protein>
    <submittedName>
        <fullName evidence="2">Uncharacterized protein</fullName>
    </submittedName>
</protein>
<accession>A0AAE1NFK2</accession>
<sequence>MTKHDRPKNRRDFCKASSAPTTRAVTSSFGQPINTQGNDDVKATHLSAVSPKQTSHWQSVSEWRWEVVHA</sequence>
<keyword evidence="3" id="KW-1185">Reference proteome</keyword>
<organism evidence="2 3">
    <name type="scientific">Petrolisthes manimaculis</name>
    <dbReference type="NCBI Taxonomy" id="1843537"/>
    <lineage>
        <taxon>Eukaryota</taxon>
        <taxon>Metazoa</taxon>
        <taxon>Ecdysozoa</taxon>
        <taxon>Arthropoda</taxon>
        <taxon>Crustacea</taxon>
        <taxon>Multicrustacea</taxon>
        <taxon>Malacostraca</taxon>
        <taxon>Eumalacostraca</taxon>
        <taxon>Eucarida</taxon>
        <taxon>Decapoda</taxon>
        <taxon>Pleocyemata</taxon>
        <taxon>Anomura</taxon>
        <taxon>Galatheoidea</taxon>
        <taxon>Porcellanidae</taxon>
        <taxon>Petrolisthes</taxon>
    </lineage>
</organism>
<feature type="compositionally biased region" description="Polar residues" evidence="1">
    <location>
        <begin position="18"/>
        <end position="34"/>
    </location>
</feature>
<gene>
    <name evidence="2" type="ORF">Pmani_038785</name>
</gene>
<feature type="region of interest" description="Disordered" evidence="1">
    <location>
        <begin position="1"/>
        <end position="34"/>
    </location>
</feature>
<evidence type="ECO:0000256" key="1">
    <source>
        <dbReference type="SAM" id="MobiDB-lite"/>
    </source>
</evidence>
<dbReference type="Proteomes" id="UP001292094">
    <property type="component" value="Unassembled WGS sequence"/>
</dbReference>
<evidence type="ECO:0000313" key="2">
    <source>
        <dbReference type="EMBL" id="KAK4288172.1"/>
    </source>
</evidence>
<dbReference type="AlphaFoldDB" id="A0AAE1NFK2"/>